<organism evidence="1">
    <name type="scientific">Mesocestoides corti</name>
    <name type="common">Flatworm</name>
    <dbReference type="NCBI Taxonomy" id="53468"/>
    <lineage>
        <taxon>Eukaryota</taxon>
        <taxon>Metazoa</taxon>
        <taxon>Spiralia</taxon>
        <taxon>Lophotrochozoa</taxon>
        <taxon>Platyhelminthes</taxon>
        <taxon>Cestoda</taxon>
        <taxon>Eucestoda</taxon>
        <taxon>Cyclophyllidea</taxon>
        <taxon>Mesocestoididae</taxon>
        <taxon>Mesocestoides</taxon>
    </lineage>
</organism>
<proteinExistence type="predicted"/>
<name>A0A5K3EZE8_MESCO</name>
<dbReference type="WBParaSite" id="MCU_004223-RA">
    <property type="protein sequence ID" value="MCU_004223-RA"/>
    <property type="gene ID" value="MCU_004223"/>
</dbReference>
<evidence type="ECO:0000313" key="1">
    <source>
        <dbReference type="WBParaSite" id="MCU_004223-RA"/>
    </source>
</evidence>
<accession>A0A5K3EZE8</accession>
<sequence>VATSKDADILDHTCFNQSTISFAFQWHVRKISSQPETDTYEKRYVMSGAASVGDSYGRCLIVNFLIDSTSNRI</sequence>
<dbReference type="AlphaFoldDB" id="A0A5K3EZE8"/>
<reference evidence="1" key="1">
    <citation type="submission" date="2019-11" db="UniProtKB">
        <authorList>
            <consortium name="WormBaseParasite"/>
        </authorList>
    </citation>
    <scope>IDENTIFICATION</scope>
</reference>
<protein>
    <submittedName>
        <fullName evidence="1">TerD domain-containing protein</fullName>
    </submittedName>
</protein>